<evidence type="ECO:0000259" key="2">
    <source>
        <dbReference type="Pfam" id="PF18962"/>
    </source>
</evidence>
<dbReference type="Proteomes" id="UP000245250">
    <property type="component" value="Chromosome"/>
</dbReference>
<sequence length="149" mass="17049">MKRLITLTFFAVYAVTYSQQKITFTYDLAGNQTIRTLCLTGCSSKPAREIKEIEAVVDEDLQQFFPGDNISYYPNPVKEELYLKWESVDLNMLSSALIYSVSGQLLRSYNNLENLNTLNVSFAEYSQGVYLIALKYKNGDEKSIKIIKQ</sequence>
<dbReference type="KEGG" id="fcr:HYN56_19755"/>
<dbReference type="AlphaFoldDB" id="A0A2S1YQJ3"/>
<proteinExistence type="predicted"/>
<evidence type="ECO:0000313" key="3">
    <source>
        <dbReference type="EMBL" id="AWK06339.1"/>
    </source>
</evidence>
<name>A0A2S1YQJ3_9FLAO</name>
<reference evidence="3 4" key="1">
    <citation type="submission" date="2018-05" db="EMBL/GenBank/DDBJ databases">
        <title>Genome sequencing of Flavobacterium sp. HYN0056.</title>
        <authorList>
            <person name="Yi H."/>
            <person name="Baek C."/>
        </authorList>
    </citation>
    <scope>NUCLEOTIDE SEQUENCE [LARGE SCALE GENOMIC DNA]</scope>
    <source>
        <strain evidence="3 4">HYN0056</strain>
    </source>
</reference>
<keyword evidence="4" id="KW-1185">Reference proteome</keyword>
<dbReference type="InterPro" id="IPR026444">
    <property type="entry name" value="Secre_tail"/>
</dbReference>
<dbReference type="NCBIfam" id="TIGR04183">
    <property type="entry name" value="Por_Secre_tail"/>
    <property type="match status" value="1"/>
</dbReference>
<evidence type="ECO:0000313" key="4">
    <source>
        <dbReference type="Proteomes" id="UP000245250"/>
    </source>
</evidence>
<dbReference type="Pfam" id="PF18962">
    <property type="entry name" value="Por_Secre_tail"/>
    <property type="match status" value="1"/>
</dbReference>
<evidence type="ECO:0000256" key="1">
    <source>
        <dbReference type="ARBA" id="ARBA00022729"/>
    </source>
</evidence>
<dbReference type="OrthoDB" id="1266341at2"/>
<dbReference type="EMBL" id="CP029255">
    <property type="protein sequence ID" value="AWK06339.1"/>
    <property type="molecule type" value="Genomic_DNA"/>
</dbReference>
<accession>A0A2S1YQJ3</accession>
<protein>
    <submittedName>
        <fullName evidence="3">T9SS C-terminal target domain-containing protein</fullName>
    </submittedName>
</protein>
<feature type="domain" description="Secretion system C-terminal sorting" evidence="2">
    <location>
        <begin position="73"/>
        <end position="142"/>
    </location>
</feature>
<dbReference type="RefSeq" id="WP_109193756.1">
    <property type="nucleotide sequence ID" value="NZ_CP029255.1"/>
</dbReference>
<organism evidence="3 4">
    <name type="scientific">Flavobacterium crocinum</name>
    <dbReference type="NCBI Taxonomy" id="2183896"/>
    <lineage>
        <taxon>Bacteria</taxon>
        <taxon>Pseudomonadati</taxon>
        <taxon>Bacteroidota</taxon>
        <taxon>Flavobacteriia</taxon>
        <taxon>Flavobacteriales</taxon>
        <taxon>Flavobacteriaceae</taxon>
        <taxon>Flavobacterium</taxon>
    </lineage>
</organism>
<keyword evidence="1" id="KW-0732">Signal</keyword>
<gene>
    <name evidence="3" type="ORF">HYN56_19755</name>
</gene>